<reference evidence="5" key="1">
    <citation type="submission" date="2017-02" db="EMBL/GenBank/DDBJ databases">
        <authorList>
            <person name="Varghese N."/>
            <person name="Submissions S."/>
        </authorList>
    </citation>
    <scope>NUCLEOTIDE SEQUENCE [LARGE SCALE GENOMIC DNA]</scope>
    <source>
        <strain evidence="5">ATCC 25662</strain>
    </source>
</reference>
<gene>
    <name evidence="4" type="ORF">SAMN02745191_0728</name>
</gene>
<feature type="transmembrane region" description="Helical" evidence="3">
    <location>
        <begin position="102"/>
        <end position="119"/>
    </location>
</feature>
<proteinExistence type="predicted"/>
<feature type="transmembrane region" description="Helical" evidence="3">
    <location>
        <begin position="12"/>
        <end position="29"/>
    </location>
</feature>
<dbReference type="Pfam" id="PF07155">
    <property type="entry name" value="ECF-ribofla_trS"/>
    <property type="match status" value="1"/>
</dbReference>
<sequence length="164" mass="17617">MNKNIKEITLTGLATALVFVTTMYIKVPNSLGGYFNLGDSMLMLFSAILNPFYAFVVGGIGSALADVIGGYAQYAIPTLIIKGTEAVFVSYLFMKFGNKAKWVAYAGAIVIMVSGYFLIEWGMYGDALVSLTAVPANIVQGVAGAVIAFVLLNKVTQLTENYRK</sequence>
<name>A0A1T4L4R1_9FIRM</name>
<keyword evidence="2 3" id="KW-1133">Transmembrane helix</keyword>
<feature type="transmembrane region" description="Helical" evidence="3">
    <location>
        <begin position="41"/>
        <end position="65"/>
    </location>
</feature>
<dbReference type="PANTHER" id="PTHR37815">
    <property type="entry name" value="UPF0397 PROTEIN BC_2624-RELATED"/>
    <property type="match status" value="1"/>
</dbReference>
<feature type="transmembrane region" description="Helical" evidence="3">
    <location>
        <begin position="131"/>
        <end position="152"/>
    </location>
</feature>
<dbReference type="OrthoDB" id="4550662at2"/>
<dbReference type="EMBL" id="FUWY01000002">
    <property type="protein sequence ID" value="SJZ49608.1"/>
    <property type="molecule type" value="Genomic_DNA"/>
</dbReference>
<dbReference type="Gene3D" id="1.10.1760.20">
    <property type="match status" value="1"/>
</dbReference>
<evidence type="ECO:0000313" key="5">
    <source>
        <dbReference type="Proteomes" id="UP000243297"/>
    </source>
</evidence>
<dbReference type="Proteomes" id="UP000243297">
    <property type="component" value="Unassembled WGS sequence"/>
</dbReference>
<dbReference type="GO" id="GO:0016020">
    <property type="term" value="C:membrane"/>
    <property type="evidence" value="ECO:0007669"/>
    <property type="project" value="InterPro"/>
</dbReference>
<dbReference type="STRING" id="118967.SAMN02745191_0728"/>
<dbReference type="AlphaFoldDB" id="A0A1T4L4R1"/>
<organism evidence="4 5">
    <name type="scientific">Anaerorhabdus furcosa</name>
    <dbReference type="NCBI Taxonomy" id="118967"/>
    <lineage>
        <taxon>Bacteria</taxon>
        <taxon>Bacillati</taxon>
        <taxon>Bacillota</taxon>
        <taxon>Erysipelotrichia</taxon>
        <taxon>Erysipelotrichales</taxon>
        <taxon>Erysipelotrichaceae</taxon>
        <taxon>Anaerorhabdus</taxon>
    </lineage>
</organism>
<evidence type="ECO:0000313" key="4">
    <source>
        <dbReference type="EMBL" id="SJZ49608.1"/>
    </source>
</evidence>
<evidence type="ECO:0000256" key="2">
    <source>
        <dbReference type="ARBA" id="ARBA00022989"/>
    </source>
</evidence>
<dbReference type="PANTHER" id="PTHR37815:SF3">
    <property type="entry name" value="UPF0397 PROTEIN SPR0429"/>
    <property type="match status" value="1"/>
</dbReference>
<evidence type="ECO:0000256" key="1">
    <source>
        <dbReference type="ARBA" id="ARBA00022692"/>
    </source>
</evidence>
<protein>
    <submittedName>
        <fullName evidence="4">Uncharacterized membrane protein</fullName>
    </submittedName>
</protein>
<dbReference type="InterPro" id="IPR009825">
    <property type="entry name" value="ECF_substrate-spec-like"/>
</dbReference>
<keyword evidence="1 3" id="KW-0812">Transmembrane</keyword>
<accession>A0A1T4L4R1</accession>
<keyword evidence="5" id="KW-1185">Reference proteome</keyword>
<evidence type="ECO:0000256" key="3">
    <source>
        <dbReference type="SAM" id="Phobius"/>
    </source>
</evidence>
<keyword evidence="3" id="KW-0472">Membrane</keyword>
<dbReference type="RefSeq" id="WP_078711164.1">
    <property type="nucleotide sequence ID" value="NZ_FUWY01000002.1"/>
</dbReference>